<reference evidence="1" key="1">
    <citation type="submission" date="2019-08" db="EMBL/GenBank/DDBJ databases">
        <authorList>
            <person name="Kucharzyk K."/>
            <person name="Murdoch R.W."/>
            <person name="Higgins S."/>
            <person name="Loffler F."/>
        </authorList>
    </citation>
    <scope>NUCLEOTIDE SEQUENCE</scope>
</reference>
<sequence>MLITAIPSVAFTVGANRIIRGVAIPYPVGAPSEEPAEELYIRKCLLERALKALATPISEQTIFEE</sequence>
<keyword evidence="1" id="KW-0560">Oxidoreductase</keyword>
<dbReference type="AlphaFoldDB" id="A0A645DAG9"/>
<gene>
    <name evidence="1" type="primary">grdB_14</name>
    <name evidence="1" type="ORF">SDC9_132996</name>
</gene>
<name>A0A645DAG9_9ZZZZ</name>
<organism evidence="1">
    <name type="scientific">bioreactor metagenome</name>
    <dbReference type="NCBI Taxonomy" id="1076179"/>
    <lineage>
        <taxon>unclassified sequences</taxon>
        <taxon>metagenomes</taxon>
        <taxon>ecological metagenomes</taxon>
    </lineage>
</organism>
<proteinExistence type="predicted"/>
<comment type="caution">
    <text evidence="1">The sequence shown here is derived from an EMBL/GenBank/DDBJ whole genome shotgun (WGS) entry which is preliminary data.</text>
</comment>
<dbReference type="EC" id="1.21.4.2" evidence="1"/>
<dbReference type="EMBL" id="VSSQ01034088">
    <property type="protein sequence ID" value="MPM85913.1"/>
    <property type="molecule type" value="Genomic_DNA"/>
</dbReference>
<evidence type="ECO:0000313" key="1">
    <source>
        <dbReference type="EMBL" id="MPM85913.1"/>
    </source>
</evidence>
<accession>A0A645DAG9</accession>
<protein>
    <submittedName>
        <fullName evidence="1">Glycine reductase complex component B subunit gamma</fullName>
        <ecNumber evidence="1">1.21.4.2</ecNumber>
    </submittedName>
</protein>
<dbReference type="GO" id="GO:0030699">
    <property type="term" value="F:glycine reductase activity"/>
    <property type="evidence" value="ECO:0007669"/>
    <property type="project" value="UniProtKB-EC"/>
</dbReference>